<dbReference type="InterPro" id="IPR003598">
    <property type="entry name" value="Ig_sub2"/>
</dbReference>
<accession>A0A8T2N322</accession>
<dbReference type="CDD" id="cd00096">
    <property type="entry name" value="Ig"/>
    <property type="match status" value="2"/>
</dbReference>
<evidence type="ECO:0000259" key="3">
    <source>
        <dbReference type="PROSITE" id="PS50835"/>
    </source>
</evidence>
<dbReference type="InterPro" id="IPR013783">
    <property type="entry name" value="Ig-like_fold"/>
</dbReference>
<dbReference type="InterPro" id="IPR036179">
    <property type="entry name" value="Ig-like_dom_sf"/>
</dbReference>
<comment type="caution">
    <text evidence="4">The sequence shown here is derived from an EMBL/GenBank/DDBJ whole genome shotgun (WGS) entry which is preliminary data.</text>
</comment>
<keyword evidence="2" id="KW-0325">Glycoprotein</keyword>
<dbReference type="InterPro" id="IPR050831">
    <property type="entry name" value="CEA_cell_adhesion"/>
</dbReference>
<dbReference type="PANTHER" id="PTHR44427">
    <property type="entry name" value="CARCINOEMBRYONIC ANTIGEN-RELATED CELL ADHESION MOLECULE 19"/>
    <property type="match status" value="1"/>
</dbReference>
<dbReference type="SUPFAM" id="SSF48726">
    <property type="entry name" value="Immunoglobulin"/>
    <property type="match status" value="2"/>
</dbReference>
<dbReference type="AlphaFoldDB" id="A0A8T2N322"/>
<dbReference type="PANTHER" id="PTHR44427:SF5">
    <property type="entry name" value="V-SET AND IMMUNOGLOBULIN DOMAIN-CONTAINING PROTEIN 10-LIKE"/>
    <property type="match status" value="1"/>
</dbReference>
<dbReference type="InterPro" id="IPR007110">
    <property type="entry name" value="Ig-like_dom"/>
</dbReference>
<protein>
    <recommendedName>
        <fullName evidence="3">Ig-like domain-containing protein</fullName>
    </recommendedName>
</protein>
<keyword evidence="1" id="KW-0732">Signal</keyword>
<dbReference type="Pfam" id="PF07679">
    <property type="entry name" value="I-set"/>
    <property type="match status" value="1"/>
</dbReference>
<dbReference type="InterPro" id="IPR013098">
    <property type="entry name" value="Ig_I-set"/>
</dbReference>
<evidence type="ECO:0000313" key="4">
    <source>
        <dbReference type="EMBL" id="KAG9334553.1"/>
    </source>
</evidence>
<dbReference type="PROSITE" id="PS50835">
    <property type="entry name" value="IG_LIKE"/>
    <property type="match status" value="2"/>
</dbReference>
<evidence type="ECO:0000256" key="2">
    <source>
        <dbReference type="ARBA" id="ARBA00023180"/>
    </source>
</evidence>
<dbReference type="EMBL" id="JAFBMS010000145">
    <property type="protein sequence ID" value="KAG9334553.1"/>
    <property type="molecule type" value="Genomic_DNA"/>
</dbReference>
<organism evidence="4 5">
    <name type="scientific">Albula glossodonta</name>
    <name type="common">roundjaw bonefish</name>
    <dbReference type="NCBI Taxonomy" id="121402"/>
    <lineage>
        <taxon>Eukaryota</taxon>
        <taxon>Metazoa</taxon>
        <taxon>Chordata</taxon>
        <taxon>Craniata</taxon>
        <taxon>Vertebrata</taxon>
        <taxon>Euteleostomi</taxon>
        <taxon>Actinopterygii</taxon>
        <taxon>Neopterygii</taxon>
        <taxon>Teleostei</taxon>
        <taxon>Albuliformes</taxon>
        <taxon>Albulidae</taxon>
        <taxon>Albula</taxon>
    </lineage>
</organism>
<feature type="domain" description="Ig-like" evidence="3">
    <location>
        <begin position="241"/>
        <end position="333"/>
    </location>
</feature>
<name>A0A8T2N322_9TELE</name>
<dbReference type="InterPro" id="IPR003599">
    <property type="entry name" value="Ig_sub"/>
</dbReference>
<evidence type="ECO:0000256" key="1">
    <source>
        <dbReference type="ARBA" id="ARBA00022729"/>
    </source>
</evidence>
<feature type="domain" description="Ig-like" evidence="3">
    <location>
        <begin position="61"/>
        <end position="141"/>
    </location>
</feature>
<dbReference type="Pfam" id="PF13895">
    <property type="entry name" value="Ig_2"/>
    <property type="match status" value="1"/>
</dbReference>
<sequence length="419" mass="46716">MLSLRQAVLVLGAIVLERPILEDFNTSLINSVAVLNRYLPSPPKNETIQYELSKGTKSLVPVEGAELRSNPSSGEVFEGRGLNLSCTLQRGTYVSYEWFLNGDSLNQSTELLVVKNVTLQDAGNYSCEARNEAYDPDEEMTMIFSTSNHRLVRVKAPVSKPNISFTVQREGDDYWAIVTCQSGRGTPPVTFSFHSQMLADLVSNETASLQASVRIPIILDQNMGEVQCKATNGDKPALSDPMTLEVVPVGGVAKVRLEYERGSYGKVLLHCDLDRGTFPEIHWFLNDTELDSRGQFHKIQEQALKLTSITPSSTGFYHCEARDSFGTEKRIISEKKIIDRTGRRLTPAKPRPIVLTEVVSMEGEDEEPEATEYMEDVELVEAAKIEDKDTSLTGEEGSVDEWPEIEKALQINFMDEEPI</sequence>
<dbReference type="SMART" id="SM00408">
    <property type="entry name" value="IGc2"/>
    <property type="match status" value="2"/>
</dbReference>
<dbReference type="SMART" id="SM00409">
    <property type="entry name" value="IG"/>
    <property type="match status" value="2"/>
</dbReference>
<proteinExistence type="predicted"/>
<keyword evidence="5" id="KW-1185">Reference proteome</keyword>
<dbReference type="Gene3D" id="2.60.40.10">
    <property type="entry name" value="Immunoglobulins"/>
    <property type="match status" value="2"/>
</dbReference>
<evidence type="ECO:0000313" key="5">
    <source>
        <dbReference type="Proteomes" id="UP000824540"/>
    </source>
</evidence>
<gene>
    <name evidence="4" type="ORF">JZ751_007489</name>
</gene>
<dbReference type="Proteomes" id="UP000824540">
    <property type="component" value="Unassembled WGS sequence"/>
</dbReference>
<dbReference type="OrthoDB" id="9947088at2759"/>
<reference evidence="4" key="1">
    <citation type="thesis" date="2021" institute="BYU ScholarsArchive" country="Provo, UT, USA">
        <title>Applications of and Algorithms for Genome Assembly and Genomic Analyses with an Emphasis on Marine Teleosts.</title>
        <authorList>
            <person name="Pickett B.D."/>
        </authorList>
    </citation>
    <scope>NUCLEOTIDE SEQUENCE</scope>
    <source>
        <strain evidence="4">HI-2016</strain>
    </source>
</reference>